<organism evidence="2 3">
    <name type="scientific">Bacillus phage Finn</name>
    <dbReference type="NCBI Taxonomy" id="2884419"/>
    <lineage>
        <taxon>Viruses</taxon>
        <taxon>Duplodnaviria</taxon>
        <taxon>Heunggongvirae</taxon>
        <taxon>Uroviricota</taxon>
        <taxon>Caudoviricetes</taxon>
        <taxon>Ehrlichviridae</taxon>
        <taxon>Andromedavirus</taxon>
        <taxon>Andromedavirus finn</taxon>
    </lineage>
</organism>
<proteinExistence type="predicted"/>
<evidence type="ECO:0000313" key="2">
    <source>
        <dbReference type="EMBL" id="AGE61041.1"/>
    </source>
</evidence>
<keyword evidence="1" id="KW-0472">Membrane</keyword>
<dbReference type="EMBL" id="KC330683">
    <property type="protein sequence ID" value="AGE61041.1"/>
    <property type="molecule type" value="Genomic_DNA"/>
</dbReference>
<protein>
    <submittedName>
        <fullName evidence="2">Uncharacterized protein</fullName>
    </submittedName>
</protein>
<dbReference type="KEGG" id="vg:14697374"/>
<sequence length="55" mass="6158">MTLLYILVTSLYFVVSIAGFVLVRILDEDKAEFNIHIVASTFMFILMMSSILGGN</sequence>
<gene>
    <name evidence="2" type="ORF">FINN_48</name>
</gene>
<dbReference type="Proteomes" id="UP000011291">
    <property type="component" value="Segment"/>
</dbReference>
<accession>M1IEY5</accession>
<name>M1IEY5_9CAUD</name>
<feature type="transmembrane region" description="Helical" evidence="1">
    <location>
        <begin position="33"/>
        <end position="52"/>
    </location>
</feature>
<feature type="transmembrane region" description="Helical" evidence="1">
    <location>
        <begin position="6"/>
        <end position="26"/>
    </location>
</feature>
<evidence type="ECO:0000256" key="1">
    <source>
        <dbReference type="SAM" id="Phobius"/>
    </source>
</evidence>
<keyword evidence="1" id="KW-1133">Transmembrane helix</keyword>
<evidence type="ECO:0000313" key="3">
    <source>
        <dbReference type="Proteomes" id="UP000011291"/>
    </source>
</evidence>
<keyword evidence="1" id="KW-0812">Transmembrane</keyword>
<reference evidence="2 3" key="1">
    <citation type="journal article" date="2013" name="Virology">
        <title>Genomic characterization of six novel Bacillus pumilus bacteriophages.</title>
        <authorList>
            <person name="Lorenz L."/>
            <person name="Lins B."/>
            <person name="Barrett J."/>
            <person name="Montgomery A."/>
            <person name="Trapani S."/>
            <person name="Schindler A."/>
            <person name="Christie G.E."/>
            <person name="Cresawn S.G."/>
            <person name="Temple L."/>
        </authorList>
    </citation>
    <scope>NUCLEOTIDE SEQUENCE [LARGE SCALE GENOMIC DNA]</scope>
</reference>
<dbReference type="GeneID" id="14697374"/>
<dbReference type="RefSeq" id="YP_007517669.1">
    <property type="nucleotide sequence ID" value="NC_020480.1"/>
</dbReference>
<keyword evidence="3" id="KW-1185">Reference proteome</keyword>